<sequence length="231" mass="26067">MNTSNKNQQFLSSESELLSQIMAARRDVRGNRFLADALDQNDIDKIFAAALMAPSVGFSQPWEFVTISNVETRQQIADSFFVENEKAKALFKAGKFEAGKLEQYEQLKLEGIIETPLNIAVFYNPAKGPVLGQTSMAEMGRYSVVCAVQNMWLKARSLNIGMGWVSILDAEKVKQILNAPKERELIAYLCVGKVDKFYDQPELETLQWQQRKKSEQVILSEGFTSNQLSKL</sequence>
<dbReference type="InterPro" id="IPR000415">
    <property type="entry name" value="Nitroreductase-like"/>
</dbReference>
<gene>
    <name evidence="5" type="ORF">A9R00_08155</name>
</gene>
<dbReference type="Gene3D" id="3.40.109.10">
    <property type="entry name" value="NADH Oxidase"/>
    <property type="match status" value="1"/>
</dbReference>
<keyword evidence="1" id="KW-0285">Flavoprotein</keyword>
<dbReference type="Proteomes" id="UP000227088">
    <property type="component" value="Unassembled WGS sequence"/>
</dbReference>
<keyword evidence="2" id="KW-0288">FMN</keyword>
<evidence type="ECO:0000259" key="4">
    <source>
        <dbReference type="Pfam" id="PF00881"/>
    </source>
</evidence>
<dbReference type="EMBL" id="MABE01000463">
    <property type="protein sequence ID" value="OUS40020.1"/>
    <property type="molecule type" value="Genomic_DNA"/>
</dbReference>
<name>A0A1Y5HSJ2_OLEAN</name>
<organism evidence="5 6">
    <name type="scientific">Oleispira antarctica</name>
    <dbReference type="NCBI Taxonomy" id="188908"/>
    <lineage>
        <taxon>Bacteria</taxon>
        <taxon>Pseudomonadati</taxon>
        <taxon>Pseudomonadota</taxon>
        <taxon>Gammaproteobacteria</taxon>
        <taxon>Oceanospirillales</taxon>
        <taxon>Oceanospirillaceae</taxon>
        <taxon>Oleispira</taxon>
    </lineage>
</organism>
<dbReference type="AlphaFoldDB" id="A0A1Y5HSJ2"/>
<dbReference type="SUPFAM" id="SSF55469">
    <property type="entry name" value="FMN-dependent nitroreductase-like"/>
    <property type="match status" value="1"/>
</dbReference>
<keyword evidence="3" id="KW-0560">Oxidoreductase</keyword>
<accession>A0A1Y5HSJ2</accession>
<dbReference type="InterPro" id="IPR029479">
    <property type="entry name" value="Nitroreductase"/>
</dbReference>
<feature type="domain" description="Nitroreductase" evidence="4">
    <location>
        <begin position="23"/>
        <end position="193"/>
    </location>
</feature>
<evidence type="ECO:0000256" key="1">
    <source>
        <dbReference type="ARBA" id="ARBA00022630"/>
    </source>
</evidence>
<proteinExistence type="predicted"/>
<protein>
    <submittedName>
        <fullName evidence="5">5,6-dimethylbenzimidazole synthase</fullName>
    </submittedName>
</protein>
<dbReference type="GO" id="GO:0016491">
    <property type="term" value="F:oxidoreductase activity"/>
    <property type="evidence" value="ECO:0007669"/>
    <property type="project" value="UniProtKB-KW"/>
</dbReference>
<evidence type="ECO:0000256" key="3">
    <source>
        <dbReference type="ARBA" id="ARBA00023002"/>
    </source>
</evidence>
<dbReference type="InterPro" id="IPR012825">
    <property type="entry name" value="BluB"/>
</dbReference>
<dbReference type="InterPro" id="IPR050627">
    <property type="entry name" value="Nitroreductase/BluB"/>
</dbReference>
<dbReference type="Pfam" id="PF00881">
    <property type="entry name" value="Nitroreductase"/>
    <property type="match status" value="1"/>
</dbReference>
<reference evidence="6" key="1">
    <citation type="journal article" date="2017" name="Proc. Natl. Acad. Sci. U.S.A.">
        <title>Simulation of Deepwater Horizon oil plume reveals substrate specialization within a complex community of hydrocarbon degraders.</title>
        <authorList>
            <person name="Hu P."/>
            <person name="Dubinsky E.A."/>
            <person name="Probst A.J."/>
            <person name="Wang J."/>
            <person name="Sieber C.M.K."/>
            <person name="Tom L.M."/>
            <person name="Gardinali P."/>
            <person name="Banfield J.F."/>
            <person name="Atlas R.M."/>
            <person name="Andersen G.L."/>
        </authorList>
    </citation>
    <scope>NUCLEOTIDE SEQUENCE [LARGE SCALE GENOMIC DNA]</scope>
</reference>
<comment type="caution">
    <text evidence="5">The sequence shown here is derived from an EMBL/GenBank/DDBJ whole genome shotgun (WGS) entry which is preliminary data.</text>
</comment>
<dbReference type="PANTHER" id="PTHR23026:SF90">
    <property type="entry name" value="IODOTYROSINE DEIODINASE 1"/>
    <property type="match status" value="1"/>
</dbReference>
<evidence type="ECO:0000313" key="6">
    <source>
        <dbReference type="Proteomes" id="UP000227088"/>
    </source>
</evidence>
<dbReference type="NCBIfam" id="TIGR02476">
    <property type="entry name" value="BluB"/>
    <property type="match status" value="1"/>
</dbReference>
<evidence type="ECO:0000313" key="5">
    <source>
        <dbReference type="EMBL" id="OUS40020.1"/>
    </source>
</evidence>
<dbReference type="PANTHER" id="PTHR23026">
    <property type="entry name" value="NADPH NITROREDUCTASE"/>
    <property type="match status" value="1"/>
</dbReference>
<evidence type="ECO:0000256" key="2">
    <source>
        <dbReference type="ARBA" id="ARBA00022643"/>
    </source>
</evidence>